<dbReference type="Gene3D" id="3.50.40.10">
    <property type="entry name" value="Phenylalanyl-trna Synthetase, Chain B, domain 3"/>
    <property type="match status" value="1"/>
</dbReference>
<feature type="domain" description="B3/B4 tRNA-binding" evidence="1">
    <location>
        <begin position="66"/>
        <end position="219"/>
    </location>
</feature>
<evidence type="ECO:0000313" key="2">
    <source>
        <dbReference type="EMBL" id="TDG68798.1"/>
    </source>
</evidence>
<evidence type="ECO:0000313" key="3">
    <source>
        <dbReference type="Proteomes" id="UP000295681"/>
    </source>
</evidence>
<dbReference type="InterPro" id="IPR020825">
    <property type="entry name" value="Phe-tRNA_synthase-like_B3/B4"/>
</dbReference>
<name>A0A4R5N9T0_9LACO</name>
<dbReference type="Pfam" id="PF03483">
    <property type="entry name" value="B3_4"/>
    <property type="match status" value="1"/>
</dbReference>
<evidence type="ECO:0000259" key="1">
    <source>
        <dbReference type="SMART" id="SM00873"/>
    </source>
</evidence>
<dbReference type="InterPro" id="IPR005146">
    <property type="entry name" value="B3/B4_tRNA-bd"/>
</dbReference>
<proteinExistence type="predicted"/>
<dbReference type="GO" id="GO:0004826">
    <property type="term" value="F:phenylalanine-tRNA ligase activity"/>
    <property type="evidence" value="ECO:0007669"/>
    <property type="project" value="InterPro"/>
</dbReference>
<dbReference type="EMBL" id="PUFI01000009">
    <property type="protein sequence ID" value="TDG68798.1"/>
    <property type="molecule type" value="Genomic_DNA"/>
</dbReference>
<reference evidence="2 3" key="1">
    <citation type="journal article" date="2019" name="Appl. Microbiol. Biotechnol.">
        <title>Uncovering carbohydrate metabolism through a genotype-phenotype association study of 56 lactic acid bacteria genomes.</title>
        <authorList>
            <person name="Buron-Moles G."/>
            <person name="Chailyan A."/>
            <person name="Dolejs I."/>
            <person name="Forster J."/>
            <person name="Miks M.H."/>
        </authorList>
    </citation>
    <scope>NUCLEOTIDE SEQUENCE [LARGE SCALE GENOMIC DNA]</scope>
    <source>
        <strain evidence="2 3">ATCC 700006</strain>
    </source>
</reference>
<dbReference type="AlphaFoldDB" id="A0A4R5N9T0"/>
<dbReference type="RefSeq" id="WP_010007412.1">
    <property type="nucleotide sequence ID" value="NZ_JAGYGP010000002.1"/>
</dbReference>
<dbReference type="STRING" id="907931.GCA_000165675_01224"/>
<gene>
    <name evidence="2" type="ORF">C5L23_000717</name>
</gene>
<keyword evidence="3" id="KW-1185">Reference proteome</keyword>
<organism evidence="2 3">
    <name type="scientific">Leuconostoc fallax</name>
    <dbReference type="NCBI Taxonomy" id="1251"/>
    <lineage>
        <taxon>Bacteria</taxon>
        <taxon>Bacillati</taxon>
        <taxon>Bacillota</taxon>
        <taxon>Bacilli</taxon>
        <taxon>Lactobacillales</taxon>
        <taxon>Lactobacillaceae</taxon>
        <taxon>Leuconostoc</taxon>
    </lineage>
</organism>
<dbReference type="PANTHER" id="PTHR39209">
    <property type="match status" value="1"/>
</dbReference>
<dbReference type="PANTHER" id="PTHR39209:SF2">
    <property type="entry name" value="CYTOPLASMIC PROTEIN"/>
    <property type="match status" value="1"/>
</dbReference>
<comment type="caution">
    <text evidence="2">The sequence shown here is derived from an EMBL/GenBank/DDBJ whole genome shotgun (WGS) entry which is preliminary data.</text>
</comment>
<dbReference type="SMART" id="SM00873">
    <property type="entry name" value="B3_4"/>
    <property type="match status" value="1"/>
</dbReference>
<dbReference type="GO" id="GO:0003723">
    <property type="term" value="F:RNA binding"/>
    <property type="evidence" value="ECO:0007669"/>
    <property type="project" value="InterPro"/>
</dbReference>
<dbReference type="Proteomes" id="UP000295681">
    <property type="component" value="Unassembled WGS sequence"/>
</dbReference>
<protein>
    <recommendedName>
        <fullName evidence="1">B3/B4 tRNA-binding domain-containing protein</fullName>
    </recommendedName>
</protein>
<accession>A0A4R5N9T0</accession>
<dbReference type="SUPFAM" id="SSF56037">
    <property type="entry name" value="PheT/TilS domain"/>
    <property type="match status" value="1"/>
</dbReference>
<sequence>MTTINVDEGFWQLFPDAKIGVLTVHGIDNHVKAEQTNHFQELLDASAEKSRQFLVEDVFRDNAVISQWRTAFTQFKKKKGARSSIEALLKRIDQGNALQSINPLVDIYNSVSLSFAMPCGGEDLNKIDGTMRLGIAEGGESFRPLGEDEDQPALNGEVIYYDQTGAICRCLNWRDAQRTMLTEATTDAILVMEAINDEQQQRLAPAMDQLKEHIEQMLGVTGDVFYLEQHTSKD</sequence>